<dbReference type="EMBL" id="JANQDX010000019">
    <property type="protein sequence ID" value="KAL0904484.1"/>
    <property type="molecule type" value="Genomic_DNA"/>
</dbReference>
<proteinExistence type="predicted"/>
<reference evidence="1 2" key="1">
    <citation type="journal article" date="2024" name="Plant Biotechnol. J.">
        <title>Dendrobium thyrsiflorum genome and its molecular insights into genes involved in important horticultural traits.</title>
        <authorList>
            <person name="Chen B."/>
            <person name="Wang J.Y."/>
            <person name="Zheng P.J."/>
            <person name="Li K.L."/>
            <person name="Liang Y.M."/>
            <person name="Chen X.F."/>
            <person name="Zhang C."/>
            <person name="Zhao X."/>
            <person name="He X."/>
            <person name="Zhang G.Q."/>
            <person name="Liu Z.J."/>
            <person name="Xu Q."/>
        </authorList>
    </citation>
    <scope>NUCLEOTIDE SEQUENCE [LARGE SCALE GENOMIC DNA]</scope>
    <source>
        <strain evidence="1">GZMU011</strain>
    </source>
</reference>
<dbReference type="AlphaFoldDB" id="A0ABD0TXX2"/>
<comment type="caution">
    <text evidence="1">The sequence shown here is derived from an EMBL/GenBank/DDBJ whole genome shotgun (WGS) entry which is preliminary data.</text>
</comment>
<evidence type="ECO:0000313" key="1">
    <source>
        <dbReference type="EMBL" id="KAL0904484.1"/>
    </source>
</evidence>
<dbReference type="Proteomes" id="UP001552299">
    <property type="component" value="Unassembled WGS sequence"/>
</dbReference>
<organism evidence="1 2">
    <name type="scientific">Dendrobium thyrsiflorum</name>
    <name type="common">Pinecone-like raceme dendrobium</name>
    <name type="synonym">Orchid</name>
    <dbReference type="NCBI Taxonomy" id="117978"/>
    <lineage>
        <taxon>Eukaryota</taxon>
        <taxon>Viridiplantae</taxon>
        <taxon>Streptophyta</taxon>
        <taxon>Embryophyta</taxon>
        <taxon>Tracheophyta</taxon>
        <taxon>Spermatophyta</taxon>
        <taxon>Magnoliopsida</taxon>
        <taxon>Liliopsida</taxon>
        <taxon>Asparagales</taxon>
        <taxon>Orchidaceae</taxon>
        <taxon>Epidendroideae</taxon>
        <taxon>Malaxideae</taxon>
        <taxon>Dendrobiinae</taxon>
        <taxon>Dendrobium</taxon>
    </lineage>
</organism>
<sequence length="255" mass="28501">MSEILYQQMAELCKMSSKTEKVKYLQKSDEVAGEINSSFRCKDVHLVSNAGVIAVIGLPLFGLFKEDSFGLPTCTGDGFKWDPIPSKLLDVSALFFEDQVLFVEGLKEEEILGTISVDAKEFMCTHLVAELELFKVIFMENWCSSLSNYFSAKVKAGFLCKELKLFGSIEGLSLINGYMATGVYFLSSIEMWTAEVAWEVLEELFGWIGNDLKATLPITERSNPKAARDPGLKEKIIGISYGKEALLLTRDQVWI</sequence>
<keyword evidence="2" id="KW-1185">Reference proteome</keyword>
<protein>
    <submittedName>
        <fullName evidence="1">Uncharacterized protein</fullName>
    </submittedName>
</protein>
<evidence type="ECO:0000313" key="2">
    <source>
        <dbReference type="Proteomes" id="UP001552299"/>
    </source>
</evidence>
<accession>A0ABD0TXX2</accession>
<name>A0ABD0TXX2_DENTH</name>
<gene>
    <name evidence="1" type="ORF">M5K25_026606</name>
</gene>